<reference evidence="1 2" key="1">
    <citation type="submission" date="2017-01" db="EMBL/GenBank/DDBJ databases">
        <title>Genome Analysis of Deinococcus marmoris KOPRI26562.</title>
        <authorList>
            <person name="Kim J.H."/>
            <person name="Oh H.-M."/>
        </authorList>
    </citation>
    <scope>NUCLEOTIDE SEQUENCE [LARGE SCALE GENOMIC DNA]</scope>
    <source>
        <strain evidence="1 2">KOPRI26562</strain>
    </source>
</reference>
<gene>
    <name evidence="1" type="ORF">BOO71_0000565</name>
</gene>
<dbReference type="RefSeq" id="WP_075830134.1">
    <property type="nucleotide sequence ID" value="NZ_MSTI01000007.1"/>
</dbReference>
<comment type="caution">
    <text evidence="1">The sequence shown here is derived from an EMBL/GenBank/DDBJ whole genome shotgun (WGS) entry which is preliminary data.</text>
</comment>
<evidence type="ECO:0000313" key="1">
    <source>
        <dbReference type="EMBL" id="OLV20179.1"/>
    </source>
</evidence>
<dbReference type="STRING" id="249408.BOO71_0000565"/>
<name>A0A1U7P4U1_9DEIO</name>
<accession>A0A1U7P4U1</accession>
<sequence length="120" mass="12496">MSEKAPPLTHDTIGELEAGGIGYAINAAIEEMMADCSRRPGLEKARTVTITLKFKPRASTLDQGRAGLNSVGVLADVKTSSPPRASSGEFLNVAESIGADGKPVIQATFAQMPLLRAGSN</sequence>
<keyword evidence="2" id="KW-1185">Reference proteome</keyword>
<dbReference type="Proteomes" id="UP000186607">
    <property type="component" value="Unassembled WGS sequence"/>
</dbReference>
<evidence type="ECO:0000313" key="2">
    <source>
        <dbReference type="Proteomes" id="UP000186607"/>
    </source>
</evidence>
<dbReference type="OrthoDB" id="71465at2"/>
<protein>
    <submittedName>
        <fullName evidence="1">Uncharacterized protein</fullName>
    </submittedName>
</protein>
<dbReference type="AlphaFoldDB" id="A0A1U7P4U1"/>
<dbReference type="EMBL" id="MSTI01000007">
    <property type="protein sequence ID" value="OLV20179.1"/>
    <property type="molecule type" value="Genomic_DNA"/>
</dbReference>
<organism evidence="1 2">
    <name type="scientific">Deinococcus marmoris</name>
    <dbReference type="NCBI Taxonomy" id="249408"/>
    <lineage>
        <taxon>Bacteria</taxon>
        <taxon>Thermotogati</taxon>
        <taxon>Deinococcota</taxon>
        <taxon>Deinococci</taxon>
        <taxon>Deinococcales</taxon>
        <taxon>Deinococcaceae</taxon>
        <taxon>Deinococcus</taxon>
    </lineage>
</organism>
<proteinExistence type="predicted"/>